<feature type="compositionally biased region" description="Pro residues" evidence="1">
    <location>
        <begin position="534"/>
        <end position="544"/>
    </location>
</feature>
<feature type="compositionally biased region" description="Polar residues" evidence="1">
    <location>
        <begin position="1"/>
        <end position="11"/>
    </location>
</feature>
<feature type="region of interest" description="Disordered" evidence="1">
    <location>
        <begin position="1"/>
        <end position="49"/>
    </location>
</feature>
<dbReference type="OrthoDB" id="3801063at2759"/>
<feature type="compositionally biased region" description="Basic and acidic residues" evidence="1">
    <location>
        <begin position="13"/>
        <end position="25"/>
    </location>
</feature>
<evidence type="ECO:0000313" key="2">
    <source>
        <dbReference type="EMBL" id="KAF2659128.1"/>
    </source>
</evidence>
<gene>
    <name evidence="2" type="ORF">K491DRAFT_712904</name>
</gene>
<reference evidence="2" key="1">
    <citation type="journal article" date="2020" name="Stud. Mycol.">
        <title>101 Dothideomycetes genomes: a test case for predicting lifestyles and emergence of pathogens.</title>
        <authorList>
            <person name="Haridas S."/>
            <person name="Albert R."/>
            <person name="Binder M."/>
            <person name="Bloem J."/>
            <person name="Labutti K."/>
            <person name="Salamov A."/>
            <person name="Andreopoulos B."/>
            <person name="Baker S."/>
            <person name="Barry K."/>
            <person name="Bills G."/>
            <person name="Bluhm B."/>
            <person name="Cannon C."/>
            <person name="Castanera R."/>
            <person name="Culley D."/>
            <person name="Daum C."/>
            <person name="Ezra D."/>
            <person name="Gonzalez J."/>
            <person name="Henrissat B."/>
            <person name="Kuo A."/>
            <person name="Liang C."/>
            <person name="Lipzen A."/>
            <person name="Lutzoni F."/>
            <person name="Magnuson J."/>
            <person name="Mondo S."/>
            <person name="Nolan M."/>
            <person name="Ohm R."/>
            <person name="Pangilinan J."/>
            <person name="Park H.-J."/>
            <person name="Ramirez L."/>
            <person name="Alfaro M."/>
            <person name="Sun H."/>
            <person name="Tritt A."/>
            <person name="Yoshinaga Y."/>
            <person name="Zwiers L.-H."/>
            <person name="Turgeon B."/>
            <person name="Goodwin S."/>
            <person name="Spatafora J."/>
            <person name="Crous P."/>
            <person name="Grigoriev I."/>
        </authorList>
    </citation>
    <scope>NUCLEOTIDE SEQUENCE</scope>
    <source>
        <strain evidence="2">CBS 122681</strain>
    </source>
</reference>
<accession>A0A6A6TJM3</accession>
<feature type="compositionally biased region" description="Polar residues" evidence="1">
    <location>
        <begin position="34"/>
        <end position="49"/>
    </location>
</feature>
<dbReference type="Proteomes" id="UP000799324">
    <property type="component" value="Unassembled WGS sequence"/>
</dbReference>
<keyword evidence="3" id="KW-1185">Reference proteome</keyword>
<proteinExistence type="predicted"/>
<evidence type="ECO:0000256" key="1">
    <source>
        <dbReference type="SAM" id="MobiDB-lite"/>
    </source>
</evidence>
<organism evidence="2 3">
    <name type="scientific">Lophiostoma macrostomum CBS 122681</name>
    <dbReference type="NCBI Taxonomy" id="1314788"/>
    <lineage>
        <taxon>Eukaryota</taxon>
        <taxon>Fungi</taxon>
        <taxon>Dikarya</taxon>
        <taxon>Ascomycota</taxon>
        <taxon>Pezizomycotina</taxon>
        <taxon>Dothideomycetes</taxon>
        <taxon>Pleosporomycetidae</taxon>
        <taxon>Pleosporales</taxon>
        <taxon>Lophiostomataceae</taxon>
        <taxon>Lophiostoma</taxon>
    </lineage>
</organism>
<name>A0A6A6TJM3_9PLEO</name>
<dbReference type="AlphaFoldDB" id="A0A6A6TJM3"/>
<dbReference type="EMBL" id="MU004309">
    <property type="protein sequence ID" value="KAF2659128.1"/>
    <property type="molecule type" value="Genomic_DNA"/>
</dbReference>
<sequence>MSFDNDTNAVQPQEEHSGTKQDHEMASPGINDTLPISINTEESSPTLRNVGGQCSETFGLHADFAQGNTMPSYPGLFQDNPANGVHDYGFPNEHGTLPMSSDEHTQIYPPLMMPPMEPSNDHVSASSSNGEYVHGYYQHALPTDGPQLGLAVPPQTTASFPFARDAPAADPDIKSKIFVPSWPTGFFSLDEFNLGWNDHMQTSAWRNRVTVGPTVNPQCDPTIQVVEANSGFFLRQIVLAMFNQIKTHDQKQSAQSKQFLQGGIDVVSNPDIEATAHEIFYQLMDRCKNGFRGHGLNNDAAKPIAGLEADRDGSCQERVQNVIDALATSKCVCRDVYTETNKIKLLVNAPIAYRKSKSRNEKNNGAKKNERQDLLDIKRKVEAEEATQTKVVPGQHQTAVHPQVVQYTAPQQVAMAPMHGGYGNGMAQGQIQPSSDFVAPYASASPLQGFPAHYGTPMHMNMGPVAPSPNAVGMYPNALQDGGNAHYQQEPPVFNNLGGAQARHKRAQPAGFADRPGRKMQRTALLKGLRIPISKPPTSPDNKE</sequence>
<protein>
    <submittedName>
        <fullName evidence="2">Uncharacterized protein</fullName>
    </submittedName>
</protein>
<evidence type="ECO:0000313" key="3">
    <source>
        <dbReference type="Proteomes" id="UP000799324"/>
    </source>
</evidence>
<feature type="region of interest" description="Disordered" evidence="1">
    <location>
        <begin position="525"/>
        <end position="544"/>
    </location>
</feature>